<evidence type="ECO:0000256" key="1">
    <source>
        <dbReference type="SAM" id="MobiDB-lite"/>
    </source>
</evidence>
<keyword evidence="3" id="KW-1185">Reference proteome</keyword>
<feature type="region of interest" description="Disordered" evidence="1">
    <location>
        <begin position="1"/>
        <end position="42"/>
    </location>
</feature>
<name>A0A699YLT2_HAELA</name>
<dbReference type="AlphaFoldDB" id="A0A699YLT2"/>
<evidence type="ECO:0000313" key="2">
    <source>
        <dbReference type="EMBL" id="GFH08828.1"/>
    </source>
</evidence>
<reference evidence="2 3" key="1">
    <citation type="submission" date="2020-02" db="EMBL/GenBank/DDBJ databases">
        <title>Draft genome sequence of Haematococcus lacustris strain NIES-144.</title>
        <authorList>
            <person name="Morimoto D."/>
            <person name="Nakagawa S."/>
            <person name="Yoshida T."/>
            <person name="Sawayama S."/>
        </authorList>
    </citation>
    <scope>NUCLEOTIDE SEQUENCE [LARGE SCALE GENOMIC DNA]</scope>
    <source>
        <strain evidence="2 3">NIES-144</strain>
    </source>
</reference>
<protein>
    <submittedName>
        <fullName evidence="2">Uncharacterized protein</fullName>
    </submittedName>
</protein>
<accession>A0A699YLT2</accession>
<dbReference type="EMBL" id="BLLF01000187">
    <property type="protein sequence ID" value="GFH08828.1"/>
    <property type="molecule type" value="Genomic_DNA"/>
</dbReference>
<feature type="region of interest" description="Disordered" evidence="1">
    <location>
        <begin position="66"/>
        <end position="111"/>
    </location>
</feature>
<sequence>MSGPRRKQRDREGQHTATPNIQEELAARRSWQPGGARSSQEQIAAKGCLVAEEEIQSDRRFNVHQRRSFHSLPQVAPGRKCSQGKQLGRAAMSSQEQLEVAAMSGSDERQR</sequence>
<dbReference type="Proteomes" id="UP000485058">
    <property type="component" value="Unassembled WGS sequence"/>
</dbReference>
<proteinExistence type="predicted"/>
<comment type="caution">
    <text evidence="2">The sequence shown here is derived from an EMBL/GenBank/DDBJ whole genome shotgun (WGS) entry which is preliminary data.</text>
</comment>
<organism evidence="2 3">
    <name type="scientific">Haematococcus lacustris</name>
    <name type="common">Green alga</name>
    <name type="synonym">Haematococcus pluvialis</name>
    <dbReference type="NCBI Taxonomy" id="44745"/>
    <lineage>
        <taxon>Eukaryota</taxon>
        <taxon>Viridiplantae</taxon>
        <taxon>Chlorophyta</taxon>
        <taxon>core chlorophytes</taxon>
        <taxon>Chlorophyceae</taxon>
        <taxon>CS clade</taxon>
        <taxon>Chlamydomonadales</taxon>
        <taxon>Haematococcaceae</taxon>
        <taxon>Haematococcus</taxon>
    </lineage>
</organism>
<evidence type="ECO:0000313" key="3">
    <source>
        <dbReference type="Proteomes" id="UP000485058"/>
    </source>
</evidence>
<gene>
    <name evidence="2" type="ORF">HaLaN_03859</name>
</gene>